<protein>
    <submittedName>
        <fullName evidence="1">Uncharacterized protein</fullName>
    </submittedName>
</protein>
<dbReference type="AlphaFoldDB" id="A0A9D4RP71"/>
<dbReference type="InterPro" id="IPR015943">
    <property type="entry name" value="WD40/YVTN_repeat-like_dom_sf"/>
</dbReference>
<dbReference type="Gene3D" id="2.130.10.10">
    <property type="entry name" value="YVTN repeat-like/Quinoprotein amine dehydrogenase"/>
    <property type="match status" value="1"/>
</dbReference>
<reference evidence="1" key="1">
    <citation type="journal article" date="2019" name="bioRxiv">
        <title>The Genome of the Zebra Mussel, Dreissena polymorpha: A Resource for Invasive Species Research.</title>
        <authorList>
            <person name="McCartney M.A."/>
            <person name="Auch B."/>
            <person name="Kono T."/>
            <person name="Mallez S."/>
            <person name="Zhang Y."/>
            <person name="Obille A."/>
            <person name="Becker A."/>
            <person name="Abrahante J.E."/>
            <person name="Garbe J."/>
            <person name="Badalamenti J.P."/>
            <person name="Herman A."/>
            <person name="Mangelson H."/>
            <person name="Liachko I."/>
            <person name="Sullivan S."/>
            <person name="Sone E.D."/>
            <person name="Koren S."/>
            <person name="Silverstein K.A.T."/>
            <person name="Beckman K.B."/>
            <person name="Gohl D.M."/>
        </authorList>
    </citation>
    <scope>NUCLEOTIDE SEQUENCE</scope>
    <source>
        <strain evidence="1">Duluth1</strain>
        <tissue evidence="1">Whole animal</tissue>
    </source>
</reference>
<dbReference type="SUPFAM" id="SSF101898">
    <property type="entry name" value="NHL repeat"/>
    <property type="match status" value="1"/>
</dbReference>
<dbReference type="Proteomes" id="UP000828390">
    <property type="component" value="Unassembled WGS sequence"/>
</dbReference>
<comment type="caution">
    <text evidence="1">The sequence shown here is derived from an EMBL/GenBank/DDBJ whole genome shotgun (WGS) entry which is preliminary data.</text>
</comment>
<evidence type="ECO:0000313" key="1">
    <source>
        <dbReference type="EMBL" id="KAH3873555.1"/>
    </source>
</evidence>
<evidence type="ECO:0000313" key="2">
    <source>
        <dbReference type="Proteomes" id="UP000828390"/>
    </source>
</evidence>
<reference evidence="1" key="2">
    <citation type="submission" date="2020-11" db="EMBL/GenBank/DDBJ databases">
        <authorList>
            <person name="McCartney M.A."/>
            <person name="Auch B."/>
            <person name="Kono T."/>
            <person name="Mallez S."/>
            <person name="Becker A."/>
            <person name="Gohl D.M."/>
            <person name="Silverstein K.A.T."/>
            <person name="Koren S."/>
            <person name="Bechman K.B."/>
            <person name="Herman A."/>
            <person name="Abrahante J.E."/>
            <person name="Garbe J."/>
        </authorList>
    </citation>
    <scope>NUCLEOTIDE SEQUENCE</scope>
    <source>
        <strain evidence="1">Duluth1</strain>
        <tissue evidence="1">Whole animal</tissue>
    </source>
</reference>
<proteinExistence type="predicted"/>
<keyword evidence="2" id="KW-1185">Reference proteome</keyword>
<name>A0A9D4RP71_DREPO</name>
<dbReference type="EMBL" id="JAIWYP010000002">
    <property type="protein sequence ID" value="KAH3873555.1"/>
    <property type="molecule type" value="Genomic_DNA"/>
</dbReference>
<organism evidence="1 2">
    <name type="scientific">Dreissena polymorpha</name>
    <name type="common">Zebra mussel</name>
    <name type="synonym">Mytilus polymorpha</name>
    <dbReference type="NCBI Taxonomy" id="45954"/>
    <lineage>
        <taxon>Eukaryota</taxon>
        <taxon>Metazoa</taxon>
        <taxon>Spiralia</taxon>
        <taxon>Lophotrochozoa</taxon>
        <taxon>Mollusca</taxon>
        <taxon>Bivalvia</taxon>
        <taxon>Autobranchia</taxon>
        <taxon>Heteroconchia</taxon>
        <taxon>Euheterodonta</taxon>
        <taxon>Imparidentia</taxon>
        <taxon>Neoheterodontei</taxon>
        <taxon>Myida</taxon>
        <taxon>Dreissenoidea</taxon>
        <taxon>Dreissenidae</taxon>
        <taxon>Dreissena</taxon>
    </lineage>
</organism>
<sequence length="142" mass="15572">MTFVSIYKQYFIITVFHTTVTSCAVSPDGDRIYVANQDSHQLVTLSRDGTVISTLTKHGLSFHAYSLPGLHVTDSGQVLLCGYSPGTIVQVDRDGRQILAEVVTKNDGVTHPLPVYYSKHTGSLIVGMMNNNDIIVFKALLE</sequence>
<accession>A0A9D4RP71</accession>
<gene>
    <name evidence="1" type="ORF">DPMN_036793</name>
</gene>